<dbReference type="AlphaFoldDB" id="A0A183N230"/>
<dbReference type="InterPro" id="IPR024977">
    <property type="entry name" value="Apc4-like_WD40_dom"/>
</dbReference>
<keyword evidence="4" id="KW-1185">Reference proteome</keyword>
<feature type="compositionally biased region" description="Acidic residues" evidence="1">
    <location>
        <begin position="212"/>
        <end position="224"/>
    </location>
</feature>
<dbReference type="InterPro" id="IPR015943">
    <property type="entry name" value="WD40/YVTN_repeat-like_dom_sf"/>
</dbReference>
<evidence type="ECO:0000313" key="3">
    <source>
        <dbReference type="EMBL" id="VDP43002.1"/>
    </source>
</evidence>
<dbReference type="PROSITE" id="PS50294">
    <property type="entry name" value="WD_REPEATS_REGION"/>
    <property type="match status" value="2"/>
</dbReference>
<dbReference type="Pfam" id="PF12894">
    <property type="entry name" value="ANAPC4_WD40"/>
    <property type="match status" value="1"/>
</dbReference>
<dbReference type="Gene3D" id="2.130.10.10">
    <property type="entry name" value="YVTN repeat-like/Quinoprotein amine dehydrogenase"/>
    <property type="match status" value="2"/>
</dbReference>
<keyword evidence="2" id="KW-0472">Membrane</keyword>
<evidence type="ECO:0000256" key="1">
    <source>
        <dbReference type="SAM" id="MobiDB-lite"/>
    </source>
</evidence>
<dbReference type="SUPFAM" id="SSF50978">
    <property type="entry name" value="WD40 repeat-like"/>
    <property type="match status" value="1"/>
</dbReference>
<dbReference type="Pfam" id="PF00400">
    <property type="entry name" value="WD40"/>
    <property type="match status" value="2"/>
</dbReference>
<feature type="region of interest" description="Disordered" evidence="1">
    <location>
        <begin position="195"/>
        <end position="263"/>
    </location>
</feature>
<reference evidence="3 4" key="1">
    <citation type="submission" date="2018-11" db="EMBL/GenBank/DDBJ databases">
        <authorList>
            <consortium name="Pathogen Informatics"/>
        </authorList>
    </citation>
    <scope>NUCLEOTIDE SEQUENCE [LARGE SCALE GENOMIC DNA]</scope>
    <source>
        <strain evidence="3 4">Zambia</strain>
    </source>
</reference>
<feature type="compositionally biased region" description="Low complexity" evidence="1">
    <location>
        <begin position="239"/>
        <end position="251"/>
    </location>
</feature>
<dbReference type="InterPro" id="IPR001680">
    <property type="entry name" value="WD40_rpt"/>
</dbReference>
<dbReference type="PROSITE" id="PS50082">
    <property type="entry name" value="WD_REPEATS_2"/>
    <property type="match status" value="2"/>
</dbReference>
<keyword evidence="2" id="KW-1133">Transmembrane helix</keyword>
<dbReference type="EMBL" id="UZAI01019122">
    <property type="protein sequence ID" value="VDP43002.1"/>
    <property type="molecule type" value="Genomic_DNA"/>
</dbReference>
<dbReference type="InterPro" id="IPR042453">
    <property type="entry name" value="WDR53"/>
</dbReference>
<organism evidence="3 4">
    <name type="scientific">Schistosoma margrebowiei</name>
    <dbReference type="NCBI Taxonomy" id="48269"/>
    <lineage>
        <taxon>Eukaryota</taxon>
        <taxon>Metazoa</taxon>
        <taxon>Spiralia</taxon>
        <taxon>Lophotrochozoa</taxon>
        <taxon>Platyhelminthes</taxon>
        <taxon>Trematoda</taxon>
        <taxon>Digenea</taxon>
        <taxon>Strigeidida</taxon>
        <taxon>Schistosomatoidea</taxon>
        <taxon>Schistosomatidae</taxon>
        <taxon>Schistosoma</taxon>
    </lineage>
</organism>
<dbReference type="STRING" id="48269.A0A183N230"/>
<keyword evidence="2" id="KW-0812">Transmembrane</keyword>
<feature type="transmembrane region" description="Helical" evidence="2">
    <location>
        <begin position="453"/>
        <end position="471"/>
    </location>
</feature>
<feature type="compositionally biased region" description="Basic and acidic residues" evidence="1">
    <location>
        <begin position="252"/>
        <end position="263"/>
    </location>
</feature>
<dbReference type="Proteomes" id="UP000277204">
    <property type="component" value="Unassembled WGS sequence"/>
</dbReference>
<evidence type="ECO:0000313" key="4">
    <source>
        <dbReference type="Proteomes" id="UP000277204"/>
    </source>
</evidence>
<gene>
    <name evidence="3" type="ORF">SMRZ_LOCUS22355</name>
</gene>
<dbReference type="InterPro" id="IPR036322">
    <property type="entry name" value="WD40_repeat_dom_sf"/>
</dbReference>
<name>A0A183N230_9TREM</name>
<protein>
    <submittedName>
        <fullName evidence="3">Uncharacterized protein</fullName>
    </submittedName>
</protein>
<proteinExistence type="predicted"/>
<sequence length="485" mass="53622">MTPNPLASALGHTDSVTALSLSDNLLASGGEDGNTYLWSLDQCQFPVLCAPRLGHCSSLKFSAARSHILYSAYGQQIVSWDIRRMTEPVVTWEVNDDEINSIDFSGDEHRLSSADDSGAVQIIDVNNGQVTRTLKKHDNICSSAKFRPGRTWQLVSGGLDCRVIVSDWKGSGLGVIIFEMDEIVESPDEFLQSLPTDSDWRHGSSTSSNDNVEIDYDNSNDTDFEATYATGHSQTIADSSSLSPSSGIGSESRSEHSVLSDDEHLRITSDHSYSRTRHTERRKIHDAMTIEISNDSVFYQLTFDNNISSVRIFHQSTIILQELPHVSDHRISSNHVTWRSGLPINPPMVHSVACSVSGDFVAAGLESSTIELFAGDGKRLNHLESLYGHTRGVSALHFIDDSFLISGGNDQNIFVWTLGSEVTGYNVFHGEKVSAFEGTRLDRIIVADFSPVIQVRLVLLFFILFMILILYHSGCNRKELIDVPH</sequence>
<dbReference type="PANTHER" id="PTHR44666">
    <property type="entry name" value="WD REPEAT-CONTAINING PROTEIN 53"/>
    <property type="match status" value="1"/>
</dbReference>
<dbReference type="PANTHER" id="PTHR44666:SF1">
    <property type="entry name" value="WD REPEAT-CONTAINING PROTEIN 53"/>
    <property type="match status" value="1"/>
</dbReference>
<accession>A0A183N230</accession>
<dbReference type="SMART" id="SM00320">
    <property type="entry name" value="WD40"/>
    <property type="match status" value="4"/>
</dbReference>
<evidence type="ECO:0000256" key="2">
    <source>
        <dbReference type="SAM" id="Phobius"/>
    </source>
</evidence>